<dbReference type="Proteomes" id="UP000034889">
    <property type="component" value="Unassembled WGS sequence"/>
</dbReference>
<dbReference type="Pfam" id="PF04350">
    <property type="entry name" value="PilO"/>
    <property type="match status" value="1"/>
</dbReference>
<sequence length="192" mass="21755">MARNAFGVILILLSVLVSVFWSYPMWNDISEEIAKKEKIQSTLDLVNSLAKKRDEIQAQYNSLSSDDTAKLNEFFPKNQEPGLLILNIDKLASSNGMLLKKIDASEGVKNTQQRQARQGETVEEKFSDFPFQISVSGSYSSFLSFMKALEKSRRLIDIDRLTFDSGSIGADGKIIKSDFYEYSISAHTYWKK</sequence>
<dbReference type="GO" id="GO:0043683">
    <property type="term" value="P:type IV pilus assembly"/>
    <property type="evidence" value="ECO:0007669"/>
    <property type="project" value="InterPro"/>
</dbReference>
<dbReference type="EMBL" id="LCJM01000022">
    <property type="protein sequence ID" value="KKT78543.1"/>
    <property type="molecule type" value="Genomic_DNA"/>
</dbReference>
<evidence type="ECO:0000313" key="1">
    <source>
        <dbReference type="EMBL" id="KKT78543.1"/>
    </source>
</evidence>
<organism evidence="1 2">
    <name type="scientific">Candidatus Giovannonibacteria bacterium GW2011_GWC2_44_8</name>
    <dbReference type="NCBI Taxonomy" id="1618657"/>
    <lineage>
        <taxon>Bacteria</taxon>
        <taxon>Candidatus Giovannoniibacteriota</taxon>
    </lineage>
</organism>
<dbReference type="Gene3D" id="3.30.70.60">
    <property type="match status" value="1"/>
</dbReference>
<evidence type="ECO:0008006" key="3">
    <source>
        <dbReference type="Google" id="ProtNLM"/>
    </source>
</evidence>
<dbReference type="GO" id="GO:0043107">
    <property type="term" value="P:type IV pilus-dependent motility"/>
    <property type="evidence" value="ECO:0007669"/>
    <property type="project" value="InterPro"/>
</dbReference>
<dbReference type="InterPro" id="IPR014717">
    <property type="entry name" value="Transl_elong_EF1B/ribsomal_bS6"/>
</dbReference>
<name>A0A0G1K4W0_9BACT</name>
<dbReference type="AlphaFoldDB" id="A0A0G1K4W0"/>
<reference evidence="1 2" key="1">
    <citation type="journal article" date="2015" name="Nature">
        <title>rRNA introns, odd ribosomes, and small enigmatic genomes across a large radiation of phyla.</title>
        <authorList>
            <person name="Brown C.T."/>
            <person name="Hug L.A."/>
            <person name="Thomas B.C."/>
            <person name="Sharon I."/>
            <person name="Castelle C.J."/>
            <person name="Singh A."/>
            <person name="Wilkins M.J."/>
            <person name="Williams K.H."/>
            <person name="Banfield J.F."/>
        </authorList>
    </citation>
    <scope>NUCLEOTIDE SEQUENCE [LARGE SCALE GENOMIC DNA]</scope>
</reference>
<accession>A0A0G1K4W0</accession>
<dbReference type="PANTHER" id="PTHR39555:SF1">
    <property type="entry name" value="TYPE IV PILUS INNER MEMBRANE COMPONENT PILO"/>
    <property type="match status" value="1"/>
</dbReference>
<gene>
    <name evidence="1" type="ORF">UW74_C0022G0010</name>
</gene>
<evidence type="ECO:0000313" key="2">
    <source>
        <dbReference type="Proteomes" id="UP000034889"/>
    </source>
</evidence>
<dbReference type="PANTHER" id="PTHR39555">
    <property type="entry name" value="FIMBRIAL ASSEMBLY PROTEIN PILO-LIKE PROTEIN-RELATED"/>
    <property type="match status" value="1"/>
</dbReference>
<dbReference type="InterPro" id="IPR007445">
    <property type="entry name" value="PilO"/>
</dbReference>
<protein>
    <recommendedName>
        <fullName evidence="3">Pilus assembly protein, PilO</fullName>
    </recommendedName>
</protein>
<comment type="caution">
    <text evidence="1">The sequence shown here is derived from an EMBL/GenBank/DDBJ whole genome shotgun (WGS) entry which is preliminary data.</text>
</comment>
<proteinExistence type="predicted"/>